<evidence type="ECO:0008006" key="6">
    <source>
        <dbReference type="Google" id="ProtNLM"/>
    </source>
</evidence>
<dbReference type="InterPro" id="IPR008493">
    <property type="entry name" value="Hikeshi-like_N"/>
</dbReference>
<dbReference type="GO" id="GO:0061608">
    <property type="term" value="F:nuclear import signal receptor activity"/>
    <property type="evidence" value="ECO:0007669"/>
    <property type="project" value="TreeGrafter"/>
</dbReference>
<dbReference type="GO" id="GO:0006606">
    <property type="term" value="P:protein import into nucleus"/>
    <property type="evidence" value="ECO:0007669"/>
    <property type="project" value="TreeGrafter"/>
</dbReference>
<evidence type="ECO:0000256" key="1">
    <source>
        <dbReference type="ARBA" id="ARBA00006623"/>
    </source>
</evidence>
<evidence type="ECO:0000259" key="2">
    <source>
        <dbReference type="Pfam" id="PF05603"/>
    </source>
</evidence>
<dbReference type="EMBL" id="JAULSY010000011">
    <property type="protein sequence ID" value="KAK0672669.1"/>
    <property type="molecule type" value="Genomic_DNA"/>
</dbReference>
<accession>A0AA39ZKG6</accession>
<evidence type="ECO:0000259" key="3">
    <source>
        <dbReference type="Pfam" id="PF21057"/>
    </source>
</evidence>
<dbReference type="PANTHER" id="PTHR12925:SF0">
    <property type="entry name" value="PROTEIN HIKESHI"/>
    <property type="match status" value="1"/>
</dbReference>
<proteinExistence type="inferred from homology"/>
<gene>
    <name evidence="4" type="ORF">QBC41DRAFT_13247</name>
</gene>
<comment type="similarity">
    <text evidence="1">Belongs to the OPI10 family.</text>
</comment>
<name>A0AA39ZKG6_9PEZI</name>
<dbReference type="GO" id="GO:0005829">
    <property type="term" value="C:cytosol"/>
    <property type="evidence" value="ECO:0007669"/>
    <property type="project" value="TreeGrafter"/>
</dbReference>
<comment type="caution">
    <text evidence="4">The sequence shown here is derived from an EMBL/GenBank/DDBJ whole genome shotgun (WGS) entry which is preliminary data.</text>
</comment>
<sequence length="213" mass="22261">MSQLFGLVPAGQPVITTPTTIHSPTSFIYSIPPSPTPKPFSHIVVFLLPGITLPPGHAASIHLLTPPTNPQSNPEFDITFLGALGHGKASAIFKLSNDTSKGVGIGILIEPEAAVGIKMQQLSEKQSKALVPAGAGVGAAAGVGDGNNGAAGGTATTLQLAQRIIGNAFNFLSSYSGRTQNGEEVVPIKAFEQWWRKFEGRVRADPAFLERDV</sequence>
<evidence type="ECO:0000313" key="4">
    <source>
        <dbReference type="EMBL" id="KAK0672669.1"/>
    </source>
</evidence>
<reference evidence="4" key="1">
    <citation type="submission" date="2023-06" db="EMBL/GenBank/DDBJ databases">
        <title>Genome-scale phylogeny and comparative genomics of the fungal order Sordariales.</title>
        <authorList>
            <consortium name="Lawrence Berkeley National Laboratory"/>
            <person name="Hensen N."/>
            <person name="Bonometti L."/>
            <person name="Westerberg I."/>
            <person name="Brannstrom I.O."/>
            <person name="Guillou S."/>
            <person name="Cros-Aarteil S."/>
            <person name="Calhoun S."/>
            <person name="Haridas S."/>
            <person name="Kuo A."/>
            <person name="Mondo S."/>
            <person name="Pangilinan J."/>
            <person name="Riley R."/>
            <person name="Labutti K."/>
            <person name="Andreopoulos B."/>
            <person name="Lipzen A."/>
            <person name="Chen C."/>
            <person name="Yanf M."/>
            <person name="Daum C."/>
            <person name="Ng V."/>
            <person name="Clum A."/>
            <person name="Steindorff A."/>
            <person name="Ohm R."/>
            <person name="Martin F."/>
            <person name="Silar P."/>
            <person name="Natvig D."/>
            <person name="Lalanne C."/>
            <person name="Gautier V."/>
            <person name="Ament-Velasquez S.L."/>
            <person name="Kruys A."/>
            <person name="Hutchinson M.I."/>
            <person name="Powell A.J."/>
            <person name="Barry K."/>
            <person name="Miller A.N."/>
            <person name="Grigoriev I.V."/>
            <person name="Debuchy R."/>
            <person name="Gladieux P."/>
            <person name="Thoren M.H."/>
            <person name="Johannesson H."/>
        </authorList>
    </citation>
    <scope>NUCLEOTIDE SEQUENCE</scope>
    <source>
        <strain evidence="4">CBS 307.81</strain>
    </source>
</reference>
<keyword evidence="5" id="KW-1185">Reference proteome</keyword>
<dbReference type="PANTHER" id="PTHR12925">
    <property type="entry name" value="HIKESHI FAMILY MEMBER"/>
    <property type="match status" value="1"/>
</dbReference>
<dbReference type="Pfam" id="PF05603">
    <property type="entry name" value="Hikeshi-like_N"/>
    <property type="match status" value="1"/>
</dbReference>
<dbReference type="InterPro" id="IPR031318">
    <property type="entry name" value="OPI10"/>
</dbReference>
<dbReference type="AlphaFoldDB" id="A0AA39ZKG6"/>
<evidence type="ECO:0000313" key="5">
    <source>
        <dbReference type="Proteomes" id="UP001174997"/>
    </source>
</evidence>
<organism evidence="4 5">
    <name type="scientific">Cercophora samala</name>
    <dbReference type="NCBI Taxonomy" id="330535"/>
    <lineage>
        <taxon>Eukaryota</taxon>
        <taxon>Fungi</taxon>
        <taxon>Dikarya</taxon>
        <taxon>Ascomycota</taxon>
        <taxon>Pezizomycotina</taxon>
        <taxon>Sordariomycetes</taxon>
        <taxon>Sordariomycetidae</taxon>
        <taxon>Sordariales</taxon>
        <taxon>Lasiosphaeriaceae</taxon>
        <taxon>Cercophora</taxon>
    </lineage>
</organism>
<dbReference type="GO" id="GO:0005634">
    <property type="term" value="C:nucleus"/>
    <property type="evidence" value="ECO:0007669"/>
    <property type="project" value="TreeGrafter"/>
</dbReference>
<dbReference type="InterPro" id="IPR048364">
    <property type="entry name" value="Hikeshi-like_C"/>
</dbReference>
<protein>
    <recommendedName>
        <fullName evidence="6">Hikeshi-like domain-containing protein</fullName>
    </recommendedName>
</protein>
<feature type="domain" description="Hikeshi-like N-terminal" evidence="2">
    <location>
        <begin position="8"/>
        <end position="100"/>
    </location>
</feature>
<dbReference type="Proteomes" id="UP001174997">
    <property type="component" value="Unassembled WGS sequence"/>
</dbReference>
<dbReference type="Pfam" id="PF21057">
    <property type="entry name" value="Hikeshi-like_C"/>
    <property type="match status" value="1"/>
</dbReference>
<feature type="domain" description="Hikeshi-like C-terminal" evidence="3">
    <location>
        <begin position="156"/>
        <end position="211"/>
    </location>
</feature>